<dbReference type="AlphaFoldDB" id="A0A1B8TZ14"/>
<dbReference type="EMBL" id="LSFM01000021">
    <property type="protein sequence ID" value="OBY64852.1"/>
    <property type="molecule type" value="Genomic_DNA"/>
</dbReference>
<dbReference type="STRING" id="1774273.LPB03_06970"/>
<name>A0A1B8TZ14_9FLAO</name>
<evidence type="ECO:0000313" key="2">
    <source>
        <dbReference type="Proteomes" id="UP000092584"/>
    </source>
</evidence>
<reference evidence="2" key="1">
    <citation type="submission" date="2016-02" db="EMBL/GenBank/DDBJ databases">
        <authorList>
            <person name="Shin S.-K."/>
            <person name="Yi H."/>
            <person name="Kim E."/>
        </authorList>
    </citation>
    <scope>NUCLEOTIDE SEQUENCE [LARGE SCALE GENOMIC DNA]</scope>
    <source>
        <strain evidence="2">LPB0003</strain>
    </source>
</reference>
<protein>
    <recommendedName>
        <fullName evidence="3">Addiction module family protein</fullName>
    </recommendedName>
</protein>
<dbReference type="Proteomes" id="UP000092584">
    <property type="component" value="Unassembled WGS sequence"/>
</dbReference>
<organism evidence="1 2">
    <name type="scientific">Polaribacter vadi</name>
    <dbReference type="NCBI Taxonomy" id="1774273"/>
    <lineage>
        <taxon>Bacteria</taxon>
        <taxon>Pseudomonadati</taxon>
        <taxon>Bacteroidota</taxon>
        <taxon>Flavobacteriia</taxon>
        <taxon>Flavobacteriales</taxon>
        <taxon>Flavobacteriaceae</taxon>
    </lineage>
</organism>
<evidence type="ECO:0000313" key="1">
    <source>
        <dbReference type="EMBL" id="OBY64852.1"/>
    </source>
</evidence>
<evidence type="ECO:0008006" key="3">
    <source>
        <dbReference type="Google" id="ProtNLM"/>
    </source>
</evidence>
<gene>
    <name evidence="1" type="ORF">LPB3_05520</name>
</gene>
<dbReference type="RefSeq" id="WP_065318604.1">
    <property type="nucleotide sequence ID" value="NZ_CP017477.1"/>
</dbReference>
<sequence>MESIALRNKIINQFEEFITDDSKLVVLEGVFDAITGNESVDSLVSEEHYKIVEERYQKKIKGETKGKSWDEVKQDLKQKYGF</sequence>
<accession>A0A1B8TZ14</accession>
<dbReference type="KEGG" id="pob:LPB03_06970"/>
<comment type="caution">
    <text evidence="1">The sequence shown here is derived from an EMBL/GenBank/DDBJ whole genome shotgun (WGS) entry which is preliminary data.</text>
</comment>
<proteinExistence type="predicted"/>
<keyword evidence="2" id="KW-1185">Reference proteome</keyword>
<dbReference type="OrthoDB" id="1202845at2"/>